<dbReference type="SUPFAM" id="SSF88659">
    <property type="entry name" value="Sigma3 and sigma4 domains of RNA polymerase sigma factors"/>
    <property type="match status" value="1"/>
</dbReference>
<dbReference type="GO" id="GO:0016987">
    <property type="term" value="F:sigma factor activity"/>
    <property type="evidence" value="ECO:0007669"/>
    <property type="project" value="UniProtKB-KW"/>
</dbReference>
<evidence type="ECO:0000256" key="4">
    <source>
        <dbReference type="ARBA" id="ARBA00023125"/>
    </source>
</evidence>
<dbReference type="PANTHER" id="PTHR43133">
    <property type="entry name" value="RNA POLYMERASE ECF-TYPE SIGMA FACTO"/>
    <property type="match status" value="1"/>
</dbReference>
<evidence type="ECO:0000256" key="3">
    <source>
        <dbReference type="ARBA" id="ARBA00023082"/>
    </source>
</evidence>
<dbReference type="InterPro" id="IPR013324">
    <property type="entry name" value="RNA_pol_sigma_r3/r4-like"/>
</dbReference>
<evidence type="ECO:0000256" key="2">
    <source>
        <dbReference type="ARBA" id="ARBA00023015"/>
    </source>
</evidence>
<protein>
    <recommendedName>
        <fullName evidence="6">HTH luxR-type domain-containing protein</fullName>
    </recommendedName>
</protein>
<dbReference type="Pfam" id="PF08281">
    <property type="entry name" value="Sigma70_r4_2"/>
    <property type="match status" value="1"/>
</dbReference>
<feature type="domain" description="HTH luxR-type" evidence="6">
    <location>
        <begin position="134"/>
        <end position="161"/>
    </location>
</feature>
<dbReference type="NCBIfam" id="TIGR02937">
    <property type="entry name" value="sigma70-ECF"/>
    <property type="match status" value="1"/>
</dbReference>
<keyword evidence="5" id="KW-0804">Transcription</keyword>
<evidence type="ECO:0000256" key="5">
    <source>
        <dbReference type="ARBA" id="ARBA00023163"/>
    </source>
</evidence>
<evidence type="ECO:0000313" key="7">
    <source>
        <dbReference type="EMBL" id="OGK25160.1"/>
    </source>
</evidence>
<dbReference type="AlphaFoldDB" id="A0A1F7H174"/>
<dbReference type="GO" id="GO:0006352">
    <property type="term" value="P:DNA-templated transcription initiation"/>
    <property type="evidence" value="ECO:0007669"/>
    <property type="project" value="InterPro"/>
</dbReference>
<dbReference type="GO" id="GO:0003677">
    <property type="term" value="F:DNA binding"/>
    <property type="evidence" value="ECO:0007669"/>
    <property type="project" value="UniProtKB-KW"/>
</dbReference>
<dbReference type="Gene3D" id="1.10.1740.10">
    <property type="match status" value="1"/>
</dbReference>
<dbReference type="PANTHER" id="PTHR43133:SF8">
    <property type="entry name" value="RNA POLYMERASE SIGMA FACTOR HI_1459-RELATED"/>
    <property type="match status" value="1"/>
</dbReference>
<dbReference type="PROSITE" id="PS00622">
    <property type="entry name" value="HTH_LUXR_1"/>
    <property type="match status" value="1"/>
</dbReference>
<dbReference type="InterPro" id="IPR000792">
    <property type="entry name" value="Tscrpt_reg_LuxR_C"/>
</dbReference>
<proteinExistence type="inferred from homology"/>
<dbReference type="InterPro" id="IPR013249">
    <property type="entry name" value="RNA_pol_sigma70_r4_t2"/>
</dbReference>
<keyword evidence="4" id="KW-0238">DNA-binding</keyword>
<gene>
    <name evidence="7" type="ORF">A3C25_02450</name>
</gene>
<keyword evidence="2" id="KW-0805">Transcription regulation</keyword>
<organism evidence="7 8">
    <name type="scientific">Candidatus Roizmanbacteria bacterium RIFCSPHIGHO2_02_FULL_38_11</name>
    <dbReference type="NCBI Taxonomy" id="1802039"/>
    <lineage>
        <taxon>Bacteria</taxon>
        <taxon>Candidatus Roizmaniibacteriota</taxon>
    </lineage>
</organism>
<keyword evidence="3" id="KW-0731">Sigma factor</keyword>
<dbReference type="Proteomes" id="UP000177913">
    <property type="component" value="Unassembled WGS sequence"/>
</dbReference>
<dbReference type="InterPro" id="IPR007627">
    <property type="entry name" value="RNA_pol_sigma70_r2"/>
</dbReference>
<comment type="similarity">
    <text evidence="1">Belongs to the sigma-70 factor family. ECF subfamily.</text>
</comment>
<comment type="caution">
    <text evidence="7">The sequence shown here is derived from an EMBL/GenBank/DDBJ whole genome shotgun (WGS) entry which is preliminary data.</text>
</comment>
<evidence type="ECO:0000256" key="1">
    <source>
        <dbReference type="ARBA" id="ARBA00010641"/>
    </source>
</evidence>
<dbReference type="EMBL" id="MFZO01000018">
    <property type="protein sequence ID" value="OGK25160.1"/>
    <property type="molecule type" value="Genomic_DNA"/>
</dbReference>
<name>A0A1F7H174_9BACT</name>
<dbReference type="InterPro" id="IPR039425">
    <property type="entry name" value="RNA_pol_sigma-70-like"/>
</dbReference>
<evidence type="ECO:0000259" key="6">
    <source>
        <dbReference type="PROSITE" id="PS00622"/>
    </source>
</evidence>
<dbReference type="InterPro" id="IPR014284">
    <property type="entry name" value="RNA_pol_sigma-70_dom"/>
</dbReference>
<dbReference type="SUPFAM" id="SSF88946">
    <property type="entry name" value="Sigma2 domain of RNA polymerase sigma factors"/>
    <property type="match status" value="1"/>
</dbReference>
<sequence>MQVLSDKEVIIRIKNGEIDYFAHIVKRYTKRIYNYVFKKISNREDVEDIVQNSFVQLYKAVGRLDQDKQVLPYLYEIVRNEMKMFWRARKASIPLDEEIASEEKEEYPETDLIEKQLVRLPKEQRKALKLVSEGYSYKEIAKYLSRPINTVRTIIRRARLRLSKLKTHEKT</sequence>
<evidence type="ECO:0000313" key="8">
    <source>
        <dbReference type="Proteomes" id="UP000177913"/>
    </source>
</evidence>
<dbReference type="InterPro" id="IPR013325">
    <property type="entry name" value="RNA_pol_sigma_r2"/>
</dbReference>
<dbReference type="InterPro" id="IPR036388">
    <property type="entry name" value="WH-like_DNA-bd_sf"/>
</dbReference>
<dbReference type="Gene3D" id="1.10.10.10">
    <property type="entry name" value="Winged helix-like DNA-binding domain superfamily/Winged helix DNA-binding domain"/>
    <property type="match status" value="1"/>
</dbReference>
<reference evidence="7 8" key="1">
    <citation type="journal article" date="2016" name="Nat. Commun.">
        <title>Thousands of microbial genomes shed light on interconnected biogeochemical processes in an aquifer system.</title>
        <authorList>
            <person name="Anantharaman K."/>
            <person name="Brown C.T."/>
            <person name="Hug L.A."/>
            <person name="Sharon I."/>
            <person name="Castelle C.J."/>
            <person name="Probst A.J."/>
            <person name="Thomas B.C."/>
            <person name="Singh A."/>
            <person name="Wilkins M.J."/>
            <person name="Karaoz U."/>
            <person name="Brodie E.L."/>
            <person name="Williams K.H."/>
            <person name="Hubbard S.S."/>
            <person name="Banfield J.F."/>
        </authorList>
    </citation>
    <scope>NUCLEOTIDE SEQUENCE [LARGE SCALE GENOMIC DNA]</scope>
</reference>
<accession>A0A1F7H174</accession>
<dbReference type="Pfam" id="PF04542">
    <property type="entry name" value="Sigma70_r2"/>
    <property type="match status" value="1"/>
</dbReference>